<organism evidence="7 8">
    <name type="scientific">Gordonia westfalica</name>
    <dbReference type="NCBI Taxonomy" id="158898"/>
    <lineage>
        <taxon>Bacteria</taxon>
        <taxon>Bacillati</taxon>
        <taxon>Actinomycetota</taxon>
        <taxon>Actinomycetes</taxon>
        <taxon>Mycobacteriales</taxon>
        <taxon>Gordoniaceae</taxon>
        <taxon>Gordonia</taxon>
    </lineage>
</organism>
<dbReference type="Pfam" id="PF14759">
    <property type="entry name" value="Reductase_C"/>
    <property type="match status" value="1"/>
</dbReference>
<dbReference type="PANTHER" id="PTHR43557:SF2">
    <property type="entry name" value="RIESKE DOMAIN-CONTAINING PROTEIN-RELATED"/>
    <property type="match status" value="1"/>
</dbReference>
<dbReference type="GO" id="GO:0016651">
    <property type="term" value="F:oxidoreductase activity, acting on NAD(P)H"/>
    <property type="evidence" value="ECO:0007669"/>
    <property type="project" value="TreeGrafter"/>
</dbReference>
<evidence type="ECO:0000256" key="4">
    <source>
        <dbReference type="ARBA" id="ARBA00023002"/>
    </source>
</evidence>
<dbReference type="OrthoDB" id="3568330at2"/>
<dbReference type="Proteomes" id="UP000183180">
    <property type="component" value="Unassembled WGS sequence"/>
</dbReference>
<proteinExistence type="predicted"/>
<dbReference type="Pfam" id="PF07992">
    <property type="entry name" value="Pyr_redox_2"/>
    <property type="match status" value="1"/>
</dbReference>
<dbReference type="PRINTS" id="PR00368">
    <property type="entry name" value="FADPNR"/>
</dbReference>
<keyword evidence="3" id="KW-0274">FAD</keyword>
<reference evidence="7 8" key="1">
    <citation type="submission" date="2016-10" db="EMBL/GenBank/DDBJ databases">
        <authorList>
            <person name="de Groot N.N."/>
        </authorList>
    </citation>
    <scope>NUCLEOTIDE SEQUENCE [LARGE SCALE GENOMIC DNA]</scope>
    <source>
        <strain evidence="7 8">DSM 44215</strain>
    </source>
</reference>
<dbReference type="GO" id="GO:0005737">
    <property type="term" value="C:cytoplasm"/>
    <property type="evidence" value="ECO:0007669"/>
    <property type="project" value="TreeGrafter"/>
</dbReference>
<dbReference type="Gene3D" id="3.30.390.30">
    <property type="match status" value="1"/>
</dbReference>
<dbReference type="PRINTS" id="PR00411">
    <property type="entry name" value="PNDRDTASEI"/>
</dbReference>
<dbReference type="AlphaFoldDB" id="A0A1H2KWS0"/>
<sequence>MEHLVIVGASLAGVRAAEAARSEGFAGAITLVGDEIHLPYDRPSLSKEFLEPEGDTEPIYLSSDESLRDLDITLALGETAIRLETIRQVVVTNHGEYNYSSMVIATGSSPIMIPGAENLDGVHVVRTLEDSRAVRSALDRGGDVVVIGGGFIGAEVASAARKRGLTVSIVEAAEVPLVRAVGADMGASLSSLHAKFGTELLCGTGVVGFEGAGHVEAVALSDGRRIPADLVVVGVGSRPATGWLVDSGLELDNGVVCDEHLRTSVTNVYAAGDVASWHNPLFERRMRIEHFMAAAEQGARAARNAVTPGLSQPYVTVPYFWSDWYGSRIQFVGVTTEDYEVVSGSLGEEHFVVLFRSGNGVVGALTLNGQRHIMKYRRMIEQKKSYAEALDFAASRRAAAVSG</sequence>
<dbReference type="SUPFAM" id="SSF51905">
    <property type="entry name" value="FAD/NAD(P)-binding domain"/>
    <property type="match status" value="1"/>
</dbReference>
<dbReference type="InterPro" id="IPR036188">
    <property type="entry name" value="FAD/NAD-bd_sf"/>
</dbReference>
<accession>A0A1H2KWS0</accession>
<feature type="domain" description="FAD/NAD(P)-binding" evidence="5">
    <location>
        <begin position="3"/>
        <end position="298"/>
    </location>
</feature>
<comment type="cofactor">
    <cofactor evidence="1">
        <name>FAD</name>
        <dbReference type="ChEBI" id="CHEBI:57692"/>
    </cofactor>
</comment>
<name>A0A1H2KWS0_9ACTN</name>
<dbReference type="InterPro" id="IPR028202">
    <property type="entry name" value="Reductase_C"/>
</dbReference>
<evidence type="ECO:0000259" key="5">
    <source>
        <dbReference type="Pfam" id="PF07992"/>
    </source>
</evidence>
<protein>
    <submittedName>
        <fullName evidence="7">Reductase C-terminal</fullName>
    </submittedName>
</protein>
<evidence type="ECO:0000313" key="7">
    <source>
        <dbReference type="EMBL" id="SDU73139.1"/>
    </source>
</evidence>
<dbReference type="PANTHER" id="PTHR43557">
    <property type="entry name" value="APOPTOSIS-INDUCING FACTOR 1"/>
    <property type="match status" value="1"/>
</dbReference>
<evidence type="ECO:0000259" key="6">
    <source>
        <dbReference type="Pfam" id="PF14759"/>
    </source>
</evidence>
<dbReference type="STRING" id="158898.SAMN04488548_1343904"/>
<keyword evidence="4" id="KW-0560">Oxidoreductase</keyword>
<evidence type="ECO:0000313" key="8">
    <source>
        <dbReference type="Proteomes" id="UP000183180"/>
    </source>
</evidence>
<dbReference type="InterPro" id="IPR016156">
    <property type="entry name" value="FAD/NAD-linked_Rdtase_dimer_sf"/>
</dbReference>
<dbReference type="SUPFAM" id="SSF55424">
    <property type="entry name" value="FAD/NAD-linked reductases, dimerisation (C-terminal) domain"/>
    <property type="match status" value="1"/>
</dbReference>
<dbReference type="RefSeq" id="WP_074853236.1">
    <property type="nucleotide sequence ID" value="NZ_FNLM01000034.1"/>
</dbReference>
<dbReference type="EMBL" id="FNLM01000034">
    <property type="protein sequence ID" value="SDU73139.1"/>
    <property type="molecule type" value="Genomic_DNA"/>
</dbReference>
<feature type="domain" description="Reductase C-terminal" evidence="6">
    <location>
        <begin position="319"/>
        <end position="389"/>
    </location>
</feature>
<dbReference type="InterPro" id="IPR023753">
    <property type="entry name" value="FAD/NAD-binding_dom"/>
</dbReference>
<dbReference type="Gene3D" id="3.50.50.60">
    <property type="entry name" value="FAD/NAD(P)-binding domain"/>
    <property type="match status" value="2"/>
</dbReference>
<gene>
    <name evidence="7" type="ORF">SAMN04488548_1343904</name>
</gene>
<evidence type="ECO:0000256" key="2">
    <source>
        <dbReference type="ARBA" id="ARBA00022630"/>
    </source>
</evidence>
<evidence type="ECO:0000256" key="3">
    <source>
        <dbReference type="ARBA" id="ARBA00022827"/>
    </source>
</evidence>
<dbReference type="InterPro" id="IPR050446">
    <property type="entry name" value="FAD-oxidoreductase/Apoptosis"/>
</dbReference>
<evidence type="ECO:0000256" key="1">
    <source>
        <dbReference type="ARBA" id="ARBA00001974"/>
    </source>
</evidence>
<keyword evidence="2" id="KW-0285">Flavoprotein</keyword>